<name>A0A3L8S9A6_CHLGU</name>
<dbReference type="AlphaFoldDB" id="A0A3L8S9A6"/>
<reference evidence="2 3" key="1">
    <citation type="journal article" date="2018" name="Proc. R. Soc. B">
        <title>A non-coding region near Follistatin controls head colour polymorphism in the Gouldian finch.</title>
        <authorList>
            <person name="Toomey M.B."/>
            <person name="Marques C.I."/>
            <person name="Andrade P."/>
            <person name="Araujo P.M."/>
            <person name="Sabatino S."/>
            <person name="Gazda M.A."/>
            <person name="Afonso S."/>
            <person name="Lopes R.J."/>
            <person name="Corbo J.C."/>
            <person name="Carneiro M."/>
        </authorList>
    </citation>
    <scope>NUCLEOTIDE SEQUENCE [LARGE SCALE GENOMIC DNA]</scope>
    <source>
        <strain evidence="2">Red01</strain>
        <tissue evidence="2">Muscle</tissue>
    </source>
</reference>
<comment type="caution">
    <text evidence="2">The sequence shown here is derived from an EMBL/GenBank/DDBJ whole genome shotgun (WGS) entry which is preliminary data.</text>
</comment>
<dbReference type="OrthoDB" id="10569229at2759"/>
<evidence type="ECO:0000256" key="1">
    <source>
        <dbReference type="SAM" id="MobiDB-lite"/>
    </source>
</evidence>
<organism evidence="2 3">
    <name type="scientific">Chloebia gouldiae</name>
    <name type="common">Gouldian finch</name>
    <name type="synonym">Erythrura gouldiae</name>
    <dbReference type="NCBI Taxonomy" id="44316"/>
    <lineage>
        <taxon>Eukaryota</taxon>
        <taxon>Metazoa</taxon>
        <taxon>Chordata</taxon>
        <taxon>Craniata</taxon>
        <taxon>Vertebrata</taxon>
        <taxon>Euteleostomi</taxon>
        <taxon>Archelosauria</taxon>
        <taxon>Archosauria</taxon>
        <taxon>Dinosauria</taxon>
        <taxon>Saurischia</taxon>
        <taxon>Theropoda</taxon>
        <taxon>Coelurosauria</taxon>
        <taxon>Aves</taxon>
        <taxon>Neognathae</taxon>
        <taxon>Neoaves</taxon>
        <taxon>Telluraves</taxon>
        <taxon>Australaves</taxon>
        <taxon>Passeriformes</taxon>
        <taxon>Passeroidea</taxon>
        <taxon>Passeridae</taxon>
        <taxon>Chloebia</taxon>
    </lineage>
</organism>
<dbReference type="Proteomes" id="UP000276834">
    <property type="component" value="Unassembled WGS sequence"/>
</dbReference>
<feature type="compositionally biased region" description="Polar residues" evidence="1">
    <location>
        <begin position="1"/>
        <end position="10"/>
    </location>
</feature>
<sequence>MQNRSGTLQPPSRAETGRTWLGSRRVGTSGHHQDISEREHGEEVWQLILANEGPALQGQSRSSRMRAGSLGAAPGSCES</sequence>
<evidence type="ECO:0000313" key="3">
    <source>
        <dbReference type="Proteomes" id="UP000276834"/>
    </source>
</evidence>
<dbReference type="EMBL" id="QUSF01000037">
    <property type="protein sequence ID" value="RLV98779.1"/>
    <property type="molecule type" value="Genomic_DNA"/>
</dbReference>
<accession>A0A3L8S9A6</accession>
<proteinExistence type="predicted"/>
<gene>
    <name evidence="2" type="ORF">DV515_00010482</name>
</gene>
<keyword evidence="3" id="KW-1185">Reference proteome</keyword>
<protein>
    <submittedName>
        <fullName evidence="2">Uncharacterized protein</fullName>
    </submittedName>
</protein>
<evidence type="ECO:0000313" key="2">
    <source>
        <dbReference type="EMBL" id="RLV98779.1"/>
    </source>
</evidence>
<feature type="region of interest" description="Disordered" evidence="1">
    <location>
        <begin position="55"/>
        <end position="79"/>
    </location>
</feature>
<feature type="region of interest" description="Disordered" evidence="1">
    <location>
        <begin position="1"/>
        <end position="39"/>
    </location>
</feature>